<organism evidence="4 5">
    <name type="scientific">Actinomadura decatromicini</name>
    <dbReference type="NCBI Taxonomy" id="2604572"/>
    <lineage>
        <taxon>Bacteria</taxon>
        <taxon>Bacillati</taxon>
        <taxon>Actinomycetota</taxon>
        <taxon>Actinomycetes</taxon>
        <taxon>Streptosporangiales</taxon>
        <taxon>Thermomonosporaceae</taxon>
        <taxon>Actinomadura</taxon>
    </lineage>
</organism>
<dbReference type="GO" id="GO:0005737">
    <property type="term" value="C:cytoplasm"/>
    <property type="evidence" value="ECO:0007669"/>
    <property type="project" value="TreeGrafter"/>
</dbReference>
<dbReference type="Pfam" id="PF04909">
    <property type="entry name" value="Amidohydro_2"/>
    <property type="match status" value="1"/>
</dbReference>
<evidence type="ECO:0000259" key="3">
    <source>
        <dbReference type="Pfam" id="PF04909"/>
    </source>
</evidence>
<name>A0A5D3FQG4_9ACTN</name>
<evidence type="ECO:0000313" key="4">
    <source>
        <dbReference type="EMBL" id="TYK50459.1"/>
    </source>
</evidence>
<dbReference type="PROSITE" id="PS51318">
    <property type="entry name" value="TAT"/>
    <property type="match status" value="1"/>
</dbReference>
<dbReference type="GO" id="GO:0016787">
    <property type="term" value="F:hydrolase activity"/>
    <property type="evidence" value="ECO:0007669"/>
    <property type="project" value="UniProtKB-KW"/>
</dbReference>
<feature type="region of interest" description="Disordered" evidence="2">
    <location>
        <begin position="1"/>
        <end position="23"/>
    </location>
</feature>
<accession>A0A5D3FQG4</accession>
<feature type="compositionally biased region" description="Basic and acidic residues" evidence="2">
    <location>
        <begin position="58"/>
        <end position="72"/>
    </location>
</feature>
<feature type="domain" description="Amidohydrolase-related" evidence="3">
    <location>
        <begin position="68"/>
        <end position="372"/>
    </location>
</feature>
<evidence type="ECO:0000256" key="2">
    <source>
        <dbReference type="SAM" id="MobiDB-lite"/>
    </source>
</evidence>
<dbReference type="InterPro" id="IPR006311">
    <property type="entry name" value="TAT_signal"/>
</dbReference>
<dbReference type="GO" id="GO:0019748">
    <property type="term" value="P:secondary metabolic process"/>
    <property type="evidence" value="ECO:0007669"/>
    <property type="project" value="TreeGrafter"/>
</dbReference>
<dbReference type="PANTHER" id="PTHR21240">
    <property type="entry name" value="2-AMINO-3-CARBOXYLMUCONATE-6-SEMIALDEHYDE DECARBOXYLASE"/>
    <property type="match status" value="1"/>
</dbReference>
<dbReference type="EMBL" id="VSRQ01000002">
    <property type="protein sequence ID" value="TYK50459.1"/>
    <property type="molecule type" value="Genomic_DNA"/>
</dbReference>
<feature type="region of interest" description="Disordered" evidence="2">
    <location>
        <begin position="48"/>
        <end position="73"/>
    </location>
</feature>
<evidence type="ECO:0000313" key="5">
    <source>
        <dbReference type="Proteomes" id="UP000323505"/>
    </source>
</evidence>
<sequence length="380" mass="40723">MRLSREVQRWAAPSTELGETSMSEMTRRRALKVSGLAAAAAAAVPLAAVPSSGAAASEPRRRPARGRIDTHHHAVPPRMREWAVAQGLLPPTGGPAWAQWTLRDTLHTMDANGIAVGVASAPVPAEAFMDRKAAVSGVQVCNESLAELVRDHPTRFGFFANVAMLHPDLAVKQAAHAFDVLGADGVLLNTSAAGHYLGHRMFAPLFAELNRRRAVVFTHPVTPKGIVEVPEVGDWLGDFLLDTTRTALSLISTGALDRYPNVSIILSHGGGFLPYMAGRAERWGREDGGPDPAKIRPALRRFHYDTALPTSPYATPTLLAAAGADRVLFGTDWPANSAKEVGINTAGFDRDPGVNGRAHRAIVRDNALRLLPRLAKRLTG</sequence>
<comment type="caution">
    <text evidence="4">The sequence shown here is derived from an EMBL/GenBank/DDBJ whole genome shotgun (WGS) entry which is preliminary data.</text>
</comment>
<feature type="compositionally biased region" description="Low complexity" evidence="2">
    <location>
        <begin position="48"/>
        <end position="57"/>
    </location>
</feature>
<dbReference type="InterPro" id="IPR006680">
    <property type="entry name" value="Amidohydro-rel"/>
</dbReference>
<proteinExistence type="predicted"/>
<dbReference type="PANTHER" id="PTHR21240:SF28">
    <property type="entry name" value="ISO-OROTATE DECARBOXYLASE (EUROFUNG)"/>
    <property type="match status" value="1"/>
</dbReference>
<gene>
    <name evidence="4" type="ORF">FXF68_07980</name>
</gene>
<dbReference type="Gene3D" id="3.20.20.140">
    <property type="entry name" value="Metal-dependent hydrolases"/>
    <property type="match status" value="1"/>
</dbReference>
<dbReference type="InterPro" id="IPR032466">
    <property type="entry name" value="Metal_Hydrolase"/>
</dbReference>
<evidence type="ECO:0000256" key="1">
    <source>
        <dbReference type="ARBA" id="ARBA00023239"/>
    </source>
</evidence>
<keyword evidence="1" id="KW-0456">Lyase</keyword>
<dbReference type="Proteomes" id="UP000323505">
    <property type="component" value="Unassembled WGS sequence"/>
</dbReference>
<dbReference type="GO" id="GO:0016831">
    <property type="term" value="F:carboxy-lyase activity"/>
    <property type="evidence" value="ECO:0007669"/>
    <property type="project" value="InterPro"/>
</dbReference>
<keyword evidence="4" id="KW-0378">Hydrolase</keyword>
<dbReference type="AlphaFoldDB" id="A0A5D3FQG4"/>
<reference evidence="4 5" key="1">
    <citation type="submission" date="2019-08" db="EMBL/GenBank/DDBJ databases">
        <title>Actinomadura sp. nov. CYP1-5 isolated from mountain soil.</title>
        <authorList>
            <person name="Songsumanus A."/>
            <person name="Kuncharoen N."/>
            <person name="Kudo T."/>
            <person name="Yuki M."/>
            <person name="Igarashi Y."/>
            <person name="Tanasupawat S."/>
        </authorList>
    </citation>
    <scope>NUCLEOTIDE SEQUENCE [LARGE SCALE GENOMIC DNA]</scope>
    <source>
        <strain evidence="4 5">CYP1-5</strain>
    </source>
</reference>
<keyword evidence="5" id="KW-1185">Reference proteome</keyword>
<dbReference type="InterPro" id="IPR032465">
    <property type="entry name" value="ACMSD"/>
</dbReference>
<protein>
    <submittedName>
        <fullName evidence="4">Amidohydrolase</fullName>
    </submittedName>
</protein>
<dbReference type="SUPFAM" id="SSF51556">
    <property type="entry name" value="Metallo-dependent hydrolases"/>
    <property type="match status" value="1"/>
</dbReference>